<organism evidence="1 2">
    <name type="scientific">Rhizobium calliandrae</name>
    <dbReference type="NCBI Taxonomy" id="1312182"/>
    <lineage>
        <taxon>Bacteria</taxon>
        <taxon>Pseudomonadati</taxon>
        <taxon>Pseudomonadota</taxon>
        <taxon>Alphaproteobacteria</taxon>
        <taxon>Hyphomicrobiales</taxon>
        <taxon>Rhizobiaceae</taxon>
        <taxon>Rhizobium/Agrobacterium group</taxon>
        <taxon>Rhizobium</taxon>
    </lineage>
</organism>
<dbReference type="Proteomes" id="UP001172630">
    <property type="component" value="Unassembled WGS sequence"/>
</dbReference>
<protein>
    <submittedName>
        <fullName evidence="1">Uncharacterized protein</fullName>
    </submittedName>
</protein>
<keyword evidence="2" id="KW-1185">Reference proteome</keyword>
<dbReference type="RefSeq" id="WP_285881469.1">
    <property type="nucleotide sequence ID" value="NZ_JARFYN010000029.1"/>
</dbReference>
<gene>
    <name evidence="1" type="ORF">PY650_20935</name>
</gene>
<sequence length="52" mass="5798">MIELYFIVSSHIGPKAIAGWDSFRDEIGGTIGDEGPDRWLTVVFTGDLEWAE</sequence>
<dbReference type="EMBL" id="JARFYN010000029">
    <property type="protein sequence ID" value="MDL2408078.1"/>
    <property type="molecule type" value="Genomic_DNA"/>
</dbReference>
<reference evidence="1" key="1">
    <citation type="submission" date="2023-06" db="EMBL/GenBank/DDBJ databases">
        <title>Phylogenetic Diversity of Rhizobium strains.</title>
        <authorList>
            <person name="Moura F.T."/>
            <person name="Helene L.C.F."/>
            <person name="Hungria M."/>
        </authorList>
    </citation>
    <scope>NUCLEOTIDE SEQUENCE</scope>
    <source>
        <strain evidence="1">CCGE524</strain>
    </source>
</reference>
<evidence type="ECO:0000313" key="1">
    <source>
        <dbReference type="EMBL" id="MDL2408078.1"/>
    </source>
</evidence>
<accession>A0ABT7KJE7</accession>
<name>A0ABT7KJE7_9HYPH</name>
<proteinExistence type="predicted"/>
<evidence type="ECO:0000313" key="2">
    <source>
        <dbReference type="Proteomes" id="UP001172630"/>
    </source>
</evidence>
<comment type="caution">
    <text evidence="1">The sequence shown here is derived from an EMBL/GenBank/DDBJ whole genome shotgun (WGS) entry which is preliminary data.</text>
</comment>